<keyword evidence="4" id="KW-1185">Reference proteome</keyword>
<dbReference type="AlphaFoldDB" id="A0A9P6CT22"/>
<sequence length="112" mass="12234">MSECTALRVAPRATLCAQWVLLCMWCTSRTRLRIPSPSLAQPSPNLSPSLLNPYAIPSPSLAHPLLIANPSPTHPLPIPCLSLVHPYPSLGSTLRQPYVNPTSQKRPHNPKT</sequence>
<evidence type="ECO:0000313" key="3">
    <source>
        <dbReference type="EMBL" id="KAF9471669.1"/>
    </source>
</evidence>
<reference evidence="3" key="1">
    <citation type="submission" date="2020-11" db="EMBL/GenBank/DDBJ databases">
        <authorList>
            <consortium name="DOE Joint Genome Institute"/>
            <person name="Ahrendt S."/>
            <person name="Riley R."/>
            <person name="Andreopoulos W."/>
            <person name="Labutti K."/>
            <person name="Pangilinan J."/>
            <person name="Ruiz-Duenas F.J."/>
            <person name="Barrasa J.M."/>
            <person name="Sanchez-Garcia M."/>
            <person name="Camarero S."/>
            <person name="Miyauchi S."/>
            <person name="Serrano A."/>
            <person name="Linde D."/>
            <person name="Babiker R."/>
            <person name="Drula E."/>
            <person name="Ayuso-Fernandez I."/>
            <person name="Pacheco R."/>
            <person name="Padilla G."/>
            <person name="Ferreira P."/>
            <person name="Barriuso J."/>
            <person name="Kellner H."/>
            <person name="Castanera R."/>
            <person name="Alfaro M."/>
            <person name="Ramirez L."/>
            <person name="Pisabarro A.G."/>
            <person name="Kuo A."/>
            <person name="Tritt A."/>
            <person name="Lipzen A."/>
            <person name="He G."/>
            <person name="Yan M."/>
            <person name="Ng V."/>
            <person name="Cullen D."/>
            <person name="Martin F."/>
            <person name="Rosso M.-N."/>
            <person name="Henrissat B."/>
            <person name="Hibbett D."/>
            <person name="Martinez A.T."/>
            <person name="Grigoriev I.V."/>
        </authorList>
    </citation>
    <scope>NUCLEOTIDE SEQUENCE</scope>
    <source>
        <strain evidence="3">CIRM-BRFM 674</strain>
    </source>
</reference>
<keyword evidence="2" id="KW-0732">Signal</keyword>
<evidence type="ECO:0000313" key="4">
    <source>
        <dbReference type="Proteomes" id="UP000807469"/>
    </source>
</evidence>
<feature type="signal peptide" evidence="2">
    <location>
        <begin position="1"/>
        <end position="16"/>
    </location>
</feature>
<accession>A0A9P6CT22</accession>
<evidence type="ECO:0000256" key="2">
    <source>
        <dbReference type="SAM" id="SignalP"/>
    </source>
</evidence>
<protein>
    <recommendedName>
        <fullName evidence="5">Secreted protein</fullName>
    </recommendedName>
</protein>
<proteinExistence type="predicted"/>
<dbReference type="Proteomes" id="UP000807469">
    <property type="component" value="Unassembled WGS sequence"/>
</dbReference>
<feature type="compositionally biased region" description="Polar residues" evidence="1">
    <location>
        <begin position="92"/>
        <end position="104"/>
    </location>
</feature>
<dbReference type="EMBL" id="MU155643">
    <property type="protein sequence ID" value="KAF9471669.1"/>
    <property type="molecule type" value="Genomic_DNA"/>
</dbReference>
<feature type="chain" id="PRO_5040285005" description="Secreted protein" evidence="2">
    <location>
        <begin position="17"/>
        <end position="112"/>
    </location>
</feature>
<comment type="caution">
    <text evidence="3">The sequence shown here is derived from an EMBL/GenBank/DDBJ whole genome shotgun (WGS) entry which is preliminary data.</text>
</comment>
<gene>
    <name evidence="3" type="ORF">BDN70DRAFT_938782</name>
</gene>
<feature type="region of interest" description="Disordered" evidence="1">
    <location>
        <begin position="92"/>
        <end position="112"/>
    </location>
</feature>
<evidence type="ECO:0008006" key="5">
    <source>
        <dbReference type="Google" id="ProtNLM"/>
    </source>
</evidence>
<evidence type="ECO:0000256" key="1">
    <source>
        <dbReference type="SAM" id="MobiDB-lite"/>
    </source>
</evidence>
<name>A0A9P6CT22_9AGAR</name>
<organism evidence="3 4">
    <name type="scientific">Pholiota conissans</name>
    <dbReference type="NCBI Taxonomy" id="109636"/>
    <lineage>
        <taxon>Eukaryota</taxon>
        <taxon>Fungi</taxon>
        <taxon>Dikarya</taxon>
        <taxon>Basidiomycota</taxon>
        <taxon>Agaricomycotina</taxon>
        <taxon>Agaricomycetes</taxon>
        <taxon>Agaricomycetidae</taxon>
        <taxon>Agaricales</taxon>
        <taxon>Agaricineae</taxon>
        <taxon>Strophariaceae</taxon>
        <taxon>Pholiota</taxon>
    </lineage>
</organism>